<dbReference type="EMBL" id="JBBHJZ010000002">
    <property type="protein sequence ID" value="MEJ5977257.1"/>
    <property type="molecule type" value="Genomic_DNA"/>
</dbReference>
<name>A0ABU8RWX7_9SPHN</name>
<sequence length="144" mass="14886">MKHVTMAAAALAVGLAGVAQAQAFQDPWGDATVARADEEAKAGERFAVADANHDGAISTDELEAASQGQRGPNGDRGGGGGLRRADANEDGKITKDEFVSAQLRRFDMQDANKDGQLTRAERDAARAARMRNGGGGWGGPPPGQ</sequence>
<dbReference type="PROSITE" id="PS00018">
    <property type="entry name" value="EF_HAND_1"/>
    <property type="match status" value="2"/>
</dbReference>
<keyword evidence="2" id="KW-0732">Signal</keyword>
<dbReference type="Proteomes" id="UP001361239">
    <property type="component" value="Unassembled WGS sequence"/>
</dbReference>
<feature type="signal peptide" evidence="2">
    <location>
        <begin position="1"/>
        <end position="21"/>
    </location>
</feature>
<dbReference type="PROSITE" id="PS50222">
    <property type="entry name" value="EF_HAND_2"/>
    <property type="match status" value="1"/>
</dbReference>
<dbReference type="InterPro" id="IPR002048">
    <property type="entry name" value="EF_hand_dom"/>
</dbReference>
<keyword evidence="5" id="KW-1185">Reference proteome</keyword>
<protein>
    <submittedName>
        <fullName evidence="4">EF-hand domain-containing protein</fullName>
    </submittedName>
</protein>
<feature type="domain" description="EF-hand" evidence="3">
    <location>
        <begin position="37"/>
        <end position="72"/>
    </location>
</feature>
<evidence type="ECO:0000256" key="2">
    <source>
        <dbReference type="SAM" id="SignalP"/>
    </source>
</evidence>
<feature type="region of interest" description="Disordered" evidence="1">
    <location>
        <begin position="49"/>
        <end position="144"/>
    </location>
</feature>
<dbReference type="SUPFAM" id="SSF47473">
    <property type="entry name" value="EF-hand"/>
    <property type="match status" value="1"/>
</dbReference>
<accession>A0ABU8RWX7</accession>
<dbReference type="Gene3D" id="1.10.238.10">
    <property type="entry name" value="EF-hand"/>
    <property type="match status" value="2"/>
</dbReference>
<evidence type="ECO:0000259" key="3">
    <source>
        <dbReference type="PROSITE" id="PS50222"/>
    </source>
</evidence>
<feature type="chain" id="PRO_5046552612" evidence="2">
    <location>
        <begin position="22"/>
        <end position="144"/>
    </location>
</feature>
<dbReference type="InterPro" id="IPR011992">
    <property type="entry name" value="EF-hand-dom_pair"/>
</dbReference>
<evidence type="ECO:0000256" key="1">
    <source>
        <dbReference type="SAM" id="MobiDB-lite"/>
    </source>
</evidence>
<evidence type="ECO:0000313" key="5">
    <source>
        <dbReference type="Proteomes" id="UP001361239"/>
    </source>
</evidence>
<proteinExistence type="predicted"/>
<feature type="compositionally biased region" description="Basic and acidic residues" evidence="1">
    <location>
        <begin position="83"/>
        <end position="113"/>
    </location>
</feature>
<dbReference type="InterPro" id="IPR018247">
    <property type="entry name" value="EF_Hand_1_Ca_BS"/>
</dbReference>
<dbReference type="RefSeq" id="WP_339587198.1">
    <property type="nucleotide sequence ID" value="NZ_JBBHJZ010000002.1"/>
</dbReference>
<organism evidence="4 5">
    <name type="scientific">Novosphingobium anseongense</name>
    <dbReference type="NCBI Taxonomy" id="3133436"/>
    <lineage>
        <taxon>Bacteria</taxon>
        <taxon>Pseudomonadati</taxon>
        <taxon>Pseudomonadota</taxon>
        <taxon>Alphaproteobacteria</taxon>
        <taxon>Sphingomonadales</taxon>
        <taxon>Sphingomonadaceae</taxon>
        <taxon>Novosphingobium</taxon>
    </lineage>
</organism>
<dbReference type="Pfam" id="PF13202">
    <property type="entry name" value="EF-hand_5"/>
    <property type="match status" value="2"/>
</dbReference>
<evidence type="ECO:0000313" key="4">
    <source>
        <dbReference type="EMBL" id="MEJ5977257.1"/>
    </source>
</evidence>
<comment type="caution">
    <text evidence="4">The sequence shown here is derived from an EMBL/GenBank/DDBJ whole genome shotgun (WGS) entry which is preliminary data.</text>
</comment>
<reference evidence="4 5" key="1">
    <citation type="submission" date="2024-03" db="EMBL/GenBank/DDBJ databases">
        <authorList>
            <person name="Jo J.-H."/>
        </authorList>
    </citation>
    <scope>NUCLEOTIDE SEQUENCE [LARGE SCALE GENOMIC DNA]</scope>
    <source>
        <strain evidence="4 5">PS1R-30</strain>
    </source>
</reference>
<gene>
    <name evidence="4" type="ORF">WG901_11460</name>
</gene>